<evidence type="ECO:0000256" key="1">
    <source>
        <dbReference type="SAM" id="MobiDB-lite"/>
    </source>
</evidence>
<comment type="caution">
    <text evidence="2">The sequence shown here is derived from an EMBL/GenBank/DDBJ whole genome shotgun (WGS) entry which is preliminary data.</text>
</comment>
<keyword evidence="3" id="KW-1185">Reference proteome</keyword>
<proteinExistence type="predicted"/>
<feature type="compositionally biased region" description="Polar residues" evidence="1">
    <location>
        <begin position="109"/>
        <end position="127"/>
    </location>
</feature>
<feature type="compositionally biased region" description="Low complexity" evidence="1">
    <location>
        <begin position="72"/>
        <end position="97"/>
    </location>
</feature>
<feature type="compositionally biased region" description="Basic and acidic residues" evidence="1">
    <location>
        <begin position="18"/>
        <end position="31"/>
    </location>
</feature>
<dbReference type="EMBL" id="WIGM01000113">
    <property type="protein sequence ID" value="KAF6839498.1"/>
    <property type="molecule type" value="Genomic_DNA"/>
</dbReference>
<dbReference type="AlphaFoldDB" id="A0A8H6KYH8"/>
<gene>
    <name evidence="2" type="ORF">CMUS01_04256</name>
</gene>
<evidence type="ECO:0000313" key="3">
    <source>
        <dbReference type="Proteomes" id="UP000639643"/>
    </source>
</evidence>
<organism evidence="2 3">
    <name type="scientific">Colletotrichum musicola</name>
    <dbReference type="NCBI Taxonomy" id="2175873"/>
    <lineage>
        <taxon>Eukaryota</taxon>
        <taxon>Fungi</taxon>
        <taxon>Dikarya</taxon>
        <taxon>Ascomycota</taxon>
        <taxon>Pezizomycotina</taxon>
        <taxon>Sordariomycetes</taxon>
        <taxon>Hypocreomycetidae</taxon>
        <taxon>Glomerellales</taxon>
        <taxon>Glomerellaceae</taxon>
        <taxon>Colletotrichum</taxon>
        <taxon>Colletotrichum orchidearum species complex</taxon>
    </lineage>
</organism>
<name>A0A8H6KYH8_9PEZI</name>
<feature type="region of interest" description="Disordered" evidence="1">
    <location>
        <begin position="1"/>
        <end position="253"/>
    </location>
</feature>
<sequence length="327" mass="34029">MPRDSGPAGGRGCTTPQAHDRPFFTRLKREPAPPYELGRGGVLPSRRGAAQRRRVDTPPSDIDGDSHYAQEPASLLAARLAGSSSSSTDSLSPPATSVRPLLVVHVGSNPPSNRQPQSGPGATSPTVPSARLHPATATPSPIQPFTEACWEASPPSDLTEDGGTDQATYPVPETPALFHQAQPSPAPATSPVGNDDGNDAGQHSSSQPERRPSVTLQVAILSHLAKPANTEARNTGETARQQTRPGSAISSAQSFSSVGLLLERPVSVSAPRRARVESCHRAPPNPPHLLGTKLGPLSLPTILRATSPPSDQVSLPAGTQAAGLFHF</sequence>
<reference evidence="2" key="1">
    <citation type="journal article" date="2020" name="Phytopathology">
        <title>Genome Sequence Resources of Colletotrichum truncatum, C. plurivorum, C. musicola, and C. sojae: Four Species Pathogenic to Soybean (Glycine max).</title>
        <authorList>
            <person name="Rogerio F."/>
            <person name="Boufleur T.R."/>
            <person name="Ciampi-Guillardi M."/>
            <person name="Sukno S.A."/>
            <person name="Thon M.R."/>
            <person name="Massola Junior N.S."/>
            <person name="Baroncelli R."/>
        </authorList>
    </citation>
    <scope>NUCLEOTIDE SEQUENCE</scope>
    <source>
        <strain evidence="2">LFN0074</strain>
    </source>
</reference>
<evidence type="ECO:0000313" key="2">
    <source>
        <dbReference type="EMBL" id="KAF6839498.1"/>
    </source>
</evidence>
<feature type="compositionally biased region" description="Polar residues" evidence="1">
    <location>
        <begin position="231"/>
        <end position="245"/>
    </location>
</feature>
<accession>A0A8H6KYH8</accession>
<protein>
    <submittedName>
        <fullName evidence="2">Uncharacterized protein</fullName>
    </submittedName>
</protein>
<dbReference type="Proteomes" id="UP000639643">
    <property type="component" value="Unassembled WGS sequence"/>
</dbReference>
<feature type="compositionally biased region" description="Low complexity" evidence="1">
    <location>
        <begin position="180"/>
        <end position="191"/>
    </location>
</feature>